<gene>
    <name evidence="2" type="ORF">KK078_28735</name>
</gene>
<dbReference type="AlphaFoldDB" id="A0AAP2DE93"/>
<dbReference type="EMBL" id="JAHESC010000073">
    <property type="protein sequence ID" value="MBT1690586.1"/>
    <property type="molecule type" value="Genomic_DNA"/>
</dbReference>
<reference evidence="2 3" key="1">
    <citation type="submission" date="2021-05" db="EMBL/GenBank/DDBJ databases">
        <title>A Polyphasic approach of four new species of the genus Ohtaekwangia: Ohtaekwangia histidinii sp. nov., Ohtaekwangia cretensis sp. nov., Ohtaekwangia indiensis sp. nov., Ohtaekwangia reichenbachii sp. nov. from diverse environment.</title>
        <authorList>
            <person name="Octaviana S."/>
        </authorList>
    </citation>
    <scope>NUCLEOTIDE SEQUENCE [LARGE SCALE GENOMIC DNA]</scope>
    <source>
        <strain evidence="2 3">PWU37</strain>
    </source>
</reference>
<evidence type="ECO:0000256" key="1">
    <source>
        <dbReference type="SAM" id="MobiDB-lite"/>
    </source>
</evidence>
<evidence type="ECO:0000313" key="3">
    <source>
        <dbReference type="Proteomes" id="UP001319180"/>
    </source>
</evidence>
<evidence type="ECO:0000313" key="2">
    <source>
        <dbReference type="EMBL" id="MBT1690586.1"/>
    </source>
</evidence>
<keyword evidence="3" id="KW-1185">Reference proteome</keyword>
<comment type="caution">
    <text evidence="2">The sequence shown here is derived from an EMBL/GenBank/DDBJ whole genome shotgun (WGS) entry which is preliminary data.</text>
</comment>
<proteinExistence type="predicted"/>
<dbReference type="Proteomes" id="UP001319180">
    <property type="component" value="Unassembled WGS sequence"/>
</dbReference>
<sequence>MSTYKKFTFQGELTQEQITFFHPFPAHRRRQPPPGNVHTDDRRQVPTETCQKHNTVVSAPVAIGWQ</sequence>
<protein>
    <submittedName>
        <fullName evidence="2">Uncharacterized protein</fullName>
    </submittedName>
</protein>
<name>A0AAP2DE93_9BACT</name>
<organism evidence="2 3">
    <name type="scientific">Dawidia soli</name>
    <dbReference type="NCBI Taxonomy" id="2782352"/>
    <lineage>
        <taxon>Bacteria</taxon>
        <taxon>Pseudomonadati</taxon>
        <taxon>Bacteroidota</taxon>
        <taxon>Cytophagia</taxon>
        <taxon>Cytophagales</taxon>
        <taxon>Chryseotaleaceae</taxon>
        <taxon>Dawidia</taxon>
    </lineage>
</organism>
<feature type="region of interest" description="Disordered" evidence="1">
    <location>
        <begin position="25"/>
        <end position="44"/>
    </location>
</feature>
<accession>A0AAP2DE93</accession>